<comment type="caution">
    <text evidence="2">The sequence shown here is derived from an EMBL/GenBank/DDBJ whole genome shotgun (WGS) entry which is preliminary data.</text>
</comment>
<reference evidence="3" key="1">
    <citation type="submission" date="2024-07" db="EMBL/GenBank/DDBJ databases">
        <title>Two chromosome-level genome assemblies of Korean endemic species Abeliophyllum distichum and Forsythia ovata (Oleaceae).</title>
        <authorList>
            <person name="Jang H."/>
        </authorList>
    </citation>
    <scope>NUCLEOTIDE SEQUENCE [LARGE SCALE GENOMIC DNA]</scope>
</reference>
<sequence>MGNHHGRYSATGHRKQHLHPPYKYDESAPNIPTQSSTSANLNMGLCLPYAHVDSTLRALAGQAEGFGSHALGGLHGPLYHVTTLSGNTLKITAFFYNFVYWLVILFDELLE</sequence>
<name>A0ABD1RA34_9LAMI</name>
<accession>A0ABD1RA34</accession>
<feature type="region of interest" description="Disordered" evidence="1">
    <location>
        <begin position="1"/>
        <end position="33"/>
    </location>
</feature>
<dbReference type="Proteomes" id="UP001604336">
    <property type="component" value="Unassembled WGS sequence"/>
</dbReference>
<dbReference type="AlphaFoldDB" id="A0ABD1RA34"/>
<dbReference type="GO" id="GO:0016829">
    <property type="term" value="F:lyase activity"/>
    <property type="evidence" value="ECO:0007669"/>
    <property type="project" value="UniProtKB-KW"/>
</dbReference>
<proteinExistence type="predicted"/>
<keyword evidence="3" id="KW-1185">Reference proteome</keyword>
<dbReference type="EMBL" id="JBFOLK010000009">
    <property type="protein sequence ID" value="KAL2485284.1"/>
    <property type="molecule type" value="Genomic_DNA"/>
</dbReference>
<evidence type="ECO:0000313" key="3">
    <source>
        <dbReference type="Proteomes" id="UP001604336"/>
    </source>
</evidence>
<protein>
    <submittedName>
        <fullName evidence="2">Pectate lyase</fullName>
    </submittedName>
</protein>
<gene>
    <name evidence="2" type="ORF">Adt_30040</name>
</gene>
<feature type="compositionally biased region" description="Basic residues" evidence="1">
    <location>
        <begin position="1"/>
        <end position="20"/>
    </location>
</feature>
<keyword evidence="2" id="KW-0456">Lyase</keyword>
<organism evidence="2 3">
    <name type="scientific">Abeliophyllum distichum</name>
    <dbReference type="NCBI Taxonomy" id="126358"/>
    <lineage>
        <taxon>Eukaryota</taxon>
        <taxon>Viridiplantae</taxon>
        <taxon>Streptophyta</taxon>
        <taxon>Embryophyta</taxon>
        <taxon>Tracheophyta</taxon>
        <taxon>Spermatophyta</taxon>
        <taxon>Magnoliopsida</taxon>
        <taxon>eudicotyledons</taxon>
        <taxon>Gunneridae</taxon>
        <taxon>Pentapetalae</taxon>
        <taxon>asterids</taxon>
        <taxon>lamiids</taxon>
        <taxon>Lamiales</taxon>
        <taxon>Oleaceae</taxon>
        <taxon>Forsythieae</taxon>
        <taxon>Abeliophyllum</taxon>
    </lineage>
</organism>
<evidence type="ECO:0000256" key="1">
    <source>
        <dbReference type="SAM" id="MobiDB-lite"/>
    </source>
</evidence>
<evidence type="ECO:0000313" key="2">
    <source>
        <dbReference type="EMBL" id="KAL2485284.1"/>
    </source>
</evidence>